<dbReference type="GO" id="GO:0003677">
    <property type="term" value="F:DNA binding"/>
    <property type="evidence" value="ECO:0007669"/>
    <property type="project" value="InterPro"/>
</dbReference>
<sequence>MNNPVVYDYKGSQISFISGENVMVNATQMAKPFGNEKRPQFWLSNQYAKDYINELSKARNIALADLVIVTKGGNNPGTWMHEDVALEFARWLSPAFAIWCNDRIKELLRTSVATVSNDDEAIAYAMQVLSNRLEQARQEKAMLEQQNNYLSNEIRQQAPKVKYVDDVLQSAHTYTSTQMAKELDMKTAEQLHKKLKEKGVMFYQSGQWMLTATHCGKGYTRPRTTAFTRSDGSQGTNTITTWTETGRLFLHQLFETLQEVRP</sequence>
<evidence type="ECO:0000256" key="1">
    <source>
        <dbReference type="SAM" id="Coils"/>
    </source>
</evidence>
<dbReference type="Pfam" id="PF04383">
    <property type="entry name" value="KilA-N"/>
    <property type="match status" value="1"/>
</dbReference>
<dbReference type="RefSeq" id="WP_204971008.1">
    <property type="nucleotide sequence ID" value="NZ_JAAZTS010000002.1"/>
</dbReference>
<proteinExistence type="predicted"/>
<comment type="caution">
    <text evidence="3">The sequence shown here is derived from an EMBL/GenBank/DDBJ whole genome shotgun (WGS) entry which is preliminary data.</text>
</comment>
<protein>
    <submittedName>
        <fullName evidence="3">Phage antirepressor KilAC domain-containing protein</fullName>
    </submittedName>
</protein>
<organism evidence="3 4">
    <name type="scientific">Caecibacteroides pullorum</name>
    <dbReference type="NCBI Taxonomy" id="2725562"/>
    <lineage>
        <taxon>Bacteria</taxon>
        <taxon>Pseudomonadati</taxon>
        <taxon>Bacteroidota</taxon>
        <taxon>Bacteroidia</taxon>
        <taxon>Bacteroidales</taxon>
        <taxon>Bacteroidaceae</taxon>
        <taxon>Caecibacteroides</taxon>
    </lineage>
</organism>
<dbReference type="InterPro" id="IPR018004">
    <property type="entry name" value="KilA/APSES_HTH"/>
</dbReference>
<evidence type="ECO:0000313" key="3">
    <source>
        <dbReference type="EMBL" id="MBM6856522.1"/>
    </source>
</evidence>
<evidence type="ECO:0000259" key="2">
    <source>
        <dbReference type="PROSITE" id="PS51301"/>
    </source>
</evidence>
<dbReference type="SUPFAM" id="SSF54616">
    <property type="entry name" value="DNA-binding domain of Mlu1-box binding protein MBP1"/>
    <property type="match status" value="1"/>
</dbReference>
<name>A0AA40ZRE1_9BACT</name>
<dbReference type="PROSITE" id="PS51301">
    <property type="entry name" value="KILA_N"/>
    <property type="match status" value="1"/>
</dbReference>
<feature type="coiled-coil region" evidence="1">
    <location>
        <begin position="126"/>
        <end position="153"/>
    </location>
</feature>
<accession>A0AA40ZRE1</accession>
<dbReference type="InterPro" id="IPR005039">
    <property type="entry name" value="Ant_C"/>
</dbReference>
<dbReference type="Proteomes" id="UP000698924">
    <property type="component" value="Unassembled WGS sequence"/>
</dbReference>
<dbReference type="Pfam" id="PF03374">
    <property type="entry name" value="ANT"/>
    <property type="match status" value="1"/>
</dbReference>
<dbReference type="InterPro" id="IPR017880">
    <property type="entry name" value="KilA_N"/>
</dbReference>
<keyword evidence="1" id="KW-0175">Coiled coil</keyword>
<reference evidence="3 4" key="1">
    <citation type="journal article" date="2021" name="Sci. Rep.">
        <title>The distribution of antibiotic resistance genes in chicken gut microbiota commensals.</title>
        <authorList>
            <person name="Juricova H."/>
            <person name="Matiasovicova J."/>
            <person name="Kubasova T."/>
            <person name="Cejkova D."/>
            <person name="Rychlik I."/>
        </authorList>
    </citation>
    <scope>NUCLEOTIDE SEQUENCE [LARGE SCALE GENOMIC DNA]</scope>
    <source>
        <strain evidence="3 4">An421</strain>
    </source>
</reference>
<evidence type="ECO:0000313" key="4">
    <source>
        <dbReference type="Proteomes" id="UP000698924"/>
    </source>
</evidence>
<feature type="domain" description="KilA-N" evidence="2">
    <location>
        <begin position="3"/>
        <end position="107"/>
    </location>
</feature>
<dbReference type="AlphaFoldDB" id="A0AA40ZRE1"/>
<dbReference type="EMBL" id="JACJMO010000002">
    <property type="protein sequence ID" value="MBM6856522.1"/>
    <property type="molecule type" value="Genomic_DNA"/>
</dbReference>
<keyword evidence="4" id="KW-1185">Reference proteome</keyword>
<gene>
    <name evidence="3" type="ORF">H6D15_02700</name>
</gene>
<dbReference type="InterPro" id="IPR036887">
    <property type="entry name" value="HTH_APSES_sf"/>
</dbReference>
<dbReference type="SMART" id="SM01252">
    <property type="entry name" value="KilA-N"/>
    <property type="match status" value="1"/>
</dbReference>